<dbReference type="InterPro" id="IPR055768">
    <property type="entry name" value="DUF7344"/>
</dbReference>
<dbReference type="Proteomes" id="UP000509750">
    <property type="component" value="Chromosome"/>
</dbReference>
<dbReference type="Pfam" id="PF24035">
    <property type="entry name" value="DUF7344"/>
    <property type="match status" value="1"/>
</dbReference>
<organism evidence="2 3">
    <name type="scientific">Halorarum halophilum</name>
    <dbReference type="NCBI Taxonomy" id="2743090"/>
    <lineage>
        <taxon>Archaea</taxon>
        <taxon>Methanobacteriati</taxon>
        <taxon>Methanobacteriota</taxon>
        <taxon>Stenosarchaea group</taxon>
        <taxon>Halobacteria</taxon>
        <taxon>Halobacteriales</taxon>
        <taxon>Haloferacaceae</taxon>
        <taxon>Halorarum</taxon>
    </lineage>
</organism>
<dbReference type="RefSeq" id="WP_179169028.1">
    <property type="nucleotide sequence ID" value="NZ_CP058529.1"/>
</dbReference>
<dbReference type="KEGG" id="halg:HUG10_07770"/>
<dbReference type="EMBL" id="CP058529">
    <property type="protein sequence ID" value="QLG27453.1"/>
    <property type="molecule type" value="Genomic_DNA"/>
</dbReference>
<feature type="domain" description="DUF7344" evidence="1">
    <location>
        <begin position="26"/>
        <end position="86"/>
    </location>
</feature>
<dbReference type="GeneID" id="56028721"/>
<evidence type="ECO:0000313" key="3">
    <source>
        <dbReference type="Proteomes" id="UP000509750"/>
    </source>
</evidence>
<reference evidence="2 3" key="1">
    <citation type="submission" date="2020-07" db="EMBL/GenBank/DDBJ databases">
        <title>Gai3-2, isolated from salt lake.</title>
        <authorList>
            <person name="Cui H."/>
            <person name="Shi X."/>
        </authorList>
    </citation>
    <scope>NUCLEOTIDE SEQUENCE [LARGE SCALE GENOMIC DNA]</scope>
    <source>
        <strain evidence="2 3">Gai3-2</strain>
    </source>
</reference>
<sequence length="112" mass="12761">MVSWDRDSNVVGEAPHFANTLGEMCRFALSYFRDASAELDSGDAVATARRDNDGEPRASIRFHHIALPKLAAVGLVDYDERTKTVRYHGHSRLEHIQERLFDFNSAIIWGWE</sequence>
<accession>A0A7D5GZF0</accession>
<keyword evidence="3" id="KW-1185">Reference proteome</keyword>
<evidence type="ECO:0000259" key="1">
    <source>
        <dbReference type="Pfam" id="PF24035"/>
    </source>
</evidence>
<protein>
    <recommendedName>
        <fullName evidence="1">DUF7344 domain-containing protein</fullName>
    </recommendedName>
</protein>
<proteinExistence type="predicted"/>
<dbReference type="AlphaFoldDB" id="A0A7D5GZF0"/>
<evidence type="ECO:0000313" key="2">
    <source>
        <dbReference type="EMBL" id="QLG27453.1"/>
    </source>
</evidence>
<gene>
    <name evidence="2" type="ORF">HUG10_07770</name>
</gene>
<dbReference type="OrthoDB" id="241828at2157"/>
<name>A0A7D5GZF0_9EURY</name>